<dbReference type="InterPro" id="IPR001597">
    <property type="entry name" value="ArAA_b-elim_lyase/Thr_aldolase"/>
</dbReference>
<gene>
    <name evidence="8" type="ORF">GCM10009019_10370</name>
</gene>
<dbReference type="Gene3D" id="3.40.640.10">
    <property type="entry name" value="Type I PLP-dependent aspartate aminotransferase-like (Major domain)"/>
    <property type="match status" value="1"/>
</dbReference>
<evidence type="ECO:0000256" key="2">
    <source>
        <dbReference type="ARBA" id="ARBA00006966"/>
    </source>
</evidence>
<accession>A0AAV3T051</accession>
<dbReference type="AlphaFoldDB" id="A0AAV3T051"/>
<evidence type="ECO:0000256" key="5">
    <source>
        <dbReference type="PIRSR" id="PIRSR017617-1"/>
    </source>
</evidence>
<dbReference type="FunFam" id="3.40.640.10:FF:000030">
    <property type="entry name" value="Low-specificity L-threonine aldolase"/>
    <property type="match status" value="1"/>
</dbReference>
<proteinExistence type="inferred from homology"/>
<dbReference type="PIRSF" id="PIRSF017617">
    <property type="entry name" value="Thr_aldolase"/>
    <property type="match status" value="1"/>
</dbReference>
<comment type="cofactor">
    <cofactor evidence="1">
        <name>pyridoxal 5'-phosphate</name>
        <dbReference type="ChEBI" id="CHEBI:597326"/>
    </cofactor>
</comment>
<dbReference type="CDD" id="cd06502">
    <property type="entry name" value="TA_like"/>
    <property type="match status" value="1"/>
</dbReference>
<dbReference type="GO" id="GO:0006545">
    <property type="term" value="P:glycine biosynthetic process"/>
    <property type="evidence" value="ECO:0007669"/>
    <property type="project" value="TreeGrafter"/>
</dbReference>
<dbReference type="InterPro" id="IPR015424">
    <property type="entry name" value="PyrdxlP-dep_Trfase"/>
</dbReference>
<keyword evidence="9" id="KW-1185">Reference proteome</keyword>
<dbReference type="GeneID" id="68571835"/>
<dbReference type="GO" id="GO:0006567">
    <property type="term" value="P:L-threonine catabolic process"/>
    <property type="evidence" value="ECO:0007669"/>
    <property type="project" value="TreeGrafter"/>
</dbReference>
<comment type="similarity">
    <text evidence="2">Belongs to the threonine aldolase family.</text>
</comment>
<dbReference type="InterPro" id="IPR015421">
    <property type="entry name" value="PyrdxlP-dep_Trfase_major"/>
</dbReference>
<feature type="domain" description="Aromatic amino acid beta-eliminating lyase/threonine aldolase" evidence="7">
    <location>
        <begin position="3"/>
        <end position="286"/>
    </location>
</feature>
<protein>
    <submittedName>
        <fullName evidence="8">Low specificity L-threonine aldolase</fullName>
    </submittedName>
</protein>
<reference evidence="8 9" key="1">
    <citation type="journal article" date="2019" name="Int. J. Syst. Evol. Microbiol.">
        <title>The Global Catalogue of Microorganisms (GCM) 10K type strain sequencing project: providing services to taxonomists for standard genome sequencing and annotation.</title>
        <authorList>
            <consortium name="The Broad Institute Genomics Platform"/>
            <consortium name="The Broad Institute Genome Sequencing Center for Infectious Disease"/>
            <person name="Wu L."/>
            <person name="Ma J."/>
        </authorList>
    </citation>
    <scope>NUCLEOTIDE SEQUENCE [LARGE SCALE GENOMIC DNA]</scope>
    <source>
        <strain evidence="8 9">JCM 16327</strain>
    </source>
</reference>
<feature type="modified residue" description="N6-(pyridoxal phosphate)lysine" evidence="5">
    <location>
        <position position="200"/>
    </location>
</feature>
<evidence type="ECO:0000259" key="7">
    <source>
        <dbReference type="Pfam" id="PF01212"/>
    </source>
</evidence>
<dbReference type="Pfam" id="PF01212">
    <property type="entry name" value="Beta_elim_lyase"/>
    <property type="match status" value="1"/>
</dbReference>
<dbReference type="Gene3D" id="3.90.1150.10">
    <property type="entry name" value="Aspartate Aminotransferase, domain 1"/>
    <property type="match status" value="1"/>
</dbReference>
<evidence type="ECO:0000313" key="9">
    <source>
        <dbReference type="Proteomes" id="UP001500194"/>
    </source>
</evidence>
<dbReference type="GO" id="GO:0005829">
    <property type="term" value="C:cytosol"/>
    <property type="evidence" value="ECO:0007669"/>
    <property type="project" value="TreeGrafter"/>
</dbReference>
<evidence type="ECO:0000256" key="4">
    <source>
        <dbReference type="ARBA" id="ARBA00023239"/>
    </source>
</evidence>
<dbReference type="InterPro" id="IPR023603">
    <property type="entry name" value="Low_specificity_L-TA-like"/>
</dbReference>
<name>A0AAV3T051_9EURY</name>
<organism evidence="8 9">
    <name type="scientific">Salarchaeum japonicum</name>
    <dbReference type="NCBI Taxonomy" id="555573"/>
    <lineage>
        <taxon>Archaea</taxon>
        <taxon>Methanobacteriati</taxon>
        <taxon>Methanobacteriota</taxon>
        <taxon>Stenosarchaea group</taxon>
        <taxon>Halobacteria</taxon>
        <taxon>Halobacteriales</taxon>
        <taxon>Halobacteriaceae</taxon>
    </lineage>
</organism>
<dbReference type="EMBL" id="BAAADU010000002">
    <property type="protein sequence ID" value="GAA0649564.1"/>
    <property type="molecule type" value="Genomic_DNA"/>
</dbReference>
<dbReference type="SUPFAM" id="SSF53383">
    <property type="entry name" value="PLP-dependent transferases"/>
    <property type="match status" value="1"/>
</dbReference>
<keyword evidence="4" id="KW-0456">Lyase</keyword>
<dbReference type="InterPro" id="IPR015422">
    <property type="entry name" value="PyrdxlP-dep_Trfase_small"/>
</dbReference>
<comment type="caution">
    <text evidence="8">The sequence shown here is derived from an EMBL/GenBank/DDBJ whole genome shotgun (WGS) entry which is preliminary data.</text>
</comment>
<dbReference type="NCBIfam" id="NF041359">
    <property type="entry name" value="GntG_guanitoxin"/>
    <property type="match status" value="1"/>
</dbReference>
<feature type="region of interest" description="Disordered" evidence="6">
    <location>
        <begin position="1"/>
        <end position="20"/>
    </location>
</feature>
<dbReference type="RefSeq" id="WP_227261259.1">
    <property type="nucleotide sequence ID" value="NZ_BAAADU010000002.1"/>
</dbReference>
<dbReference type="GO" id="GO:0008732">
    <property type="term" value="F:L-allo-threonine aldolase activity"/>
    <property type="evidence" value="ECO:0007669"/>
    <property type="project" value="TreeGrafter"/>
</dbReference>
<evidence type="ECO:0000313" key="8">
    <source>
        <dbReference type="EMBL" id="GAA0649564.1"/>
    </source>
</evidence>
<evidence type="ECO:0000256" key="3">
    <source>
        <dbReference type="ARBA" id="ARBA00022898"/>
    </source>
</evidence>
<evidence type="ECO:0000256" key="1">
    <source>
        <dbReference type="ARBA" id="ARBA00001933"/>
    </source>
</evidence>
<evidence type="ECO:0000256" key="6">
    <source>
        <dbReference type="SAM" id="MobiDB-lite"/>
    </source>
</evidence>
<dbReference type="PANTHER" id="PTHR48097">
    <property type="entry name" value="L-THREONINE ALDOLASE-RELATED"/>
    <property type="match status" value="1"/>
</dbReference>
<keyword evidence="3" id="KW-0663">Pyridoxal phosphate</keyword>
<sequence length="338" mass="35540">MLDFRSDTVTRPTEEMREAARTAAVGDDVYREDPSVNELEAEAAARVGMEAAMFVPSGTMGNQIAARVHTERGQEALVEETSHVYKYELGGFAQHSELQVRTFDGGENGAPTPEQVEAGYVAEELHRPGTGLLCLENTHNVKGGVAVPPDTVGAAADAARDHGVPVHLDGARLFNAAVSLGVPASDITEHVDSVMFCLSKGLGAPVGSILAGDASFIENARRVRKLFGGGMRQAGMVAAPGLVALENVSRLSDDHENATALAAGLDDIDGLRAPAPDTNIVLVHTENAGLTAGALIERCEREDVLASEFGEHTVRFCTHQDVDAADVERAIEVVAGAV</sequence>
<dbReference type="Proteomes" id="UP001500194">
    <property type="component" value="Unassembled WGS sequence"/>
</dbReference>
<dbReference type="PANTHER" id="PTHR48097:SF9">
    <property type="entry name" value="L-THREONINE ALDOLASE"/>
    <property type="match status" value="1"/>
</dbReference>